<organism evidence="1 2">
    <name type="scientific">Mytilus edulis</name>
    <name type="common">Blue mussel</name>
    <dbReference type="NCBI Taxonomy" id="6550"/>
    <lineage>
        <taxon>Eukaryota</taxon>
        <taxon>Metazoa</taxon>
        <taxon>Spiralia</taxon>
        <taxon>Lophotrochozoa</taxon>
        <taxon>Mollusca</taxon>
        <taxon>Bivalvia</taxon>
        <taxon>Autobranchia</taxon>
        <taxon>Pteriomorphia</taxon>
        <taxon>Mytilida</taxon>
        <taxon>Mytiloidea</taxon>
        <taxon>Mytilidae</taxon>
        <taxon>Mytilinae</taxon>
        <taxon>Mytilus</taxon>
    </lineage>
</organism>
<comment type="caution">
    <text evidence="1">The sequence shown here is derived from an EMBL/GenBank/DDBJ whole genome shotgun (WGS) entry which is preliminary data.</text>
</comment>
<dbReference type="EMBL" id="CAJPWZ010002731">
    <property type="protein sequence ID" value="CAG2244319.1"/>
    <property type="molecule type" value="Genomic_DNA"/>
</dbReference>
<dbReference type="OrthoDB" id="6217084at2759"/>
<evidence type="ECO:0000313" key="1">
    <source>
        <dbReference type="EMBL" id="CAG2244319.1"/>
    </source>
</evidence>
<evidence type="ECO:0008006" key="3">
    <source>
        <dbReference type="Google" id="ProtNLM"/>
    </source>
</evidence>
<name>A0A8S3UEL2_MYTED</name>
<reference evidence="1" key="1">
    <citation type="submission" date="2021-03" db="EMBL/GenBank/DDBJ databases">
        <authorList>
            <person name="Bekaert M."/>
        </authorList>
    </citation>
    <scope>NUCLEOTIDE SEQUENCE</scope>
</reference>
<proteinExistence type="predicted"/>
<protein>
    <recommendedName>
        <fullName evidence="3">DZIP3-like HEPN domain-containing protein</fullName>
    </recommendedName>
</protein>
<evidence type="ECO:0000313" key="2">
    <source>
        <dbReference type="Proteomes" id="UP000683360"/>
    </source>
</evidence>
<dbReference type="AlphaFoldDB" id="A0A8S3UEL2"/>
<keyword evidence="2" id="KW-1185">Reference proteome</keyword>
<dbReference type="Proteomes" id="UP000683360">
    <property type="component" value="Unassembled WGS sequence"/>
</dbReference>
<accession>A0A8S3UEL2</accession>
<sequence length="555" mass="64341">MEEEILFERLTKFCFGKAMSILCLFINAKVLQNGRFELFLNRFKHEIFHQWIPNFGCCQCNPYQYTSSRPALTEPQMATLYDSLKTVNSGHEKRNPRGKIICHCICGLKALPDVETHSADIGTLYCILRTCDKTNFLQIKQQLEVIRTMRNEISHSTSRTFTENKFNKKWKELETAVLYIANEVNPSIKVHEAKQISELKVADVTEEKINTLMKVSDENKKQLECILNMKQQEAKLDPDIREHVIRIENLLMRILYEHHHPCSRTTKHPSRSWKCCLCLLSNEDSNPFIQLTKWAIHPPDNWDVQKIKEKLKYNYSSLKYLEKESNDNRNLVFGKEFPKQLVENHKKLISEIETVNWSVEDIPCKRFDLKNTVQIPFKKAANHPNQNIADIKTFKDGRIVIADKNLHLLKLFCKGQDIRTIRLDGGPTSLDIIDDTTVCVTRPQESIVDIIDSTQDNKIYRIETDIEGKIKYHEHVSLKQTIGTVHFGLSIDDEDNVLYLDKTEVFKAYNDAATTLVLSPKKDISCMHYDISSKTILLVTVGGEIMFYEHSSTRL</sequence>
<gene>
    <name evidence="1" type="ORF">MEDL_56373</name>
</gene>